<dbReference type="InterPro" id="IPR016135">
    <property type="entry name" value="UBQ-conjugating_enzyme/RWD"/>
</dbReference>
<evidence type="ECO:0000313" key="6">
    <source>
        <dbReference type="EMBL" id="KAI3403648.2"/>
    </source>
</evidence>
<dbReference type="Proteomes" id="UP001202479">
    <property type="component" value="Unassembled WGS sequence"/>
</dbReference>
<evidence type="ECO:0000256" key="1">
    <source>
        <dbReference type="ARBA" id="ARBA00009594"/>
    </source>
</evidence>
<comment type="similarity">
    <text evidence="1">Belongs to the ubiquitin-conjugating enzyme family. UEV subfamily.</text>
</comment>
<evidence type="ECO:0000256" key="3">
    <source>
        <dbReference type="SAM" id="Coils"/>
    </source>
</evidence>
<evidence type="ECO:0000256" key="2">
    <source>
        <dbReference type="ARBA" id="ARBA00023054"/>
    </source>
</evidence>
<dbReference type="InterPro" id="IPR008883">
    <property type="entry name" value="UEV_N"/>
</dbReference>
<dbReference type="GO" id="GO:0015031">
    <property type="term" value="P:protein transport"/>
    <property type="evidence" value="ECO:0007669"/>
    <property type="project" value="InterPro"/>
</dbReference>
<proteinExistence type="inferred from homology"/>
<evidence type="ECO:0000313" key="7">
    <source>
        <dbReference type="Proteomes" id="UP001202479"/>
    </source>
</evidence>
<dbReference type="Pfam" id="PF05743">
    <property type="entry name" value="UEV"/>
    <property type="match status" value="1"/>
</dbReference>
<organism evidence="6 7">
    <name type="scientific">Candida oxycetoniae</name>
    <dbReference type="NCBI Taxonomy" id="497107"/>
    <lineage>
        <taxon>Eukaryota</taxon>
        <taxon>Fungi</taxon>
        <taxon>Dikarya</taxon>
        <taxon>Ascomycota</taxon>
        <taxon>Saccharomycotina</taxon>
        <taxon>Pichiomycetes</taxon>
        <taxon>Debaryomycetaceae</taxon>
        <taxon>Candida/Lodderomyces clade</taxon>
        <taxon>Candida</taxon>
    </lineage>
</organism>
<gene>
    <name evidence="6" type="ORF">KGF56_003575</name>
</gene>
<dbReference type="PANTHER" id="PTHR23306:SF3">
    <property type="entry name" value="TUMOR SUPPRESSOR PROTEIN 101"/>
    <property type="match status" value="1"/>
</dbReference>
<keyword evidence="2 3" id="KW-0175">Coiled coil</keyword>
<protein>
    <submittedName>
        <fullName evidence="6">STP22</fullName>
    </submittedName>
</protein>
<dbReference type="GeneID" id="73381190"/>
<dbReference type="PANTHER" id="PTHR23306">
    <property type="entry name" value="TUMOR SUSCEPTIBILITY GENE 101 PROTEIN-RELATED"/>
    <property type="match status" value="1"/>
</dbReference>
<dbReference type="PROSITE" id="PS51322">
    <property type="entry name" value="UEV"/>
    <property type="match status" value="1"/>
</dbReference>
<dbReference type="Gene3D" id="3.10.110.10">
    <property type="entry name" value="Ubiquitin Conjugating Enzyme"/>
    <property type="match status" value="1"/>
</dbReference>
<sequence>MSLQQLPQSVSNWLFNVIQPSYIYKQIVYNNVYHLLQLHLKKNFNFRIRTKVYTDEETGESCLLLNLFKTILIDENISVPIEIWIPFTYPYSDFERQGVPLVYIVPDHSKNWFLKPSNNVDSQGKFYHPYLSAWHREYTESNFHAGELYNLNELANIVHQSVLADPPILNRSPILSSGAPPPKPAKVEYGKSSFTFNRYPQNEGQLFPLETSGPSLPEKPPKITLANHTSSQYTGNSSSINIGIGSSSINTGIDIGSSSINTGIDIGSSSINTGIDIGSSSINTGIDIGSNSSGGKQPPPIPLKYQAPLPIPDQYTKTRQPPPPDTPSTQVPVAMLQTLTINERQNFSPPSLPMQKVEPVDLVDSDNPQVSSISAERKMALEKLSERLNQCFESDPIHQSIAFANENVQKANALYSQLSHHYQQAKENSKNLDGHIQYLSTILTNITDLNKELTKLNEQNNHAESKVVVNSKCDIPLDELIVPDSLLVKQLYEVVSEIKAIKDTMNLISGNFHSCSEIINDKNQDFCVKTMRNLGRELFWLELTKNEIANIMKLQTIY</sequence>
<dbReference type="Pfam" id="PF09454">
    <property type="entry name" value="Vps23_core"/>
    <property type="match status" value="1"/>
</dbReference>
<dbReference type="RefSeq" id="XP_049179395.1">
    <property type="nucleotide sequence ID" value="XM_049324921.1"/>
</dbReference>
<reference evidence="6" key="1">
    <citation type="journal article" date="2022" name="DNA Res.">
        <title>Genome analysis of five recently described species of the CUG-Ser clade uncovers Candida theae as a new hybrid lineage with pathogenic potential in the Candida parapsilosis species complex.</title>
        <authorList>
            <person name="Mixao V."/>
            <person name="Del Olmo V."/>
            <person name="Hegedusova E."/>
            <person name="Saus E."/>
            <person name="Pryszcz L."/>
            <person name="Cillingova A."/>
            <person name="Nosek J."/>
            <person name="Gabaldon T."/>
        </authorList>
    </citation>
    <scope>NUCLEOTIDE SEQUENCE</scope>
    <source>
        <strain evidence="6">CBS 10844</strain>
    </source>
</reference>
<keyword evidence="7" id="KW-1185">Reference proteome</keyword>
<dbReference type="GO" id="GO:0000813">
    <property type="term" value="C:ESCRT I complex"/>
    <property type="evidence" value="ECO:0007669"/>
    <property type="project" value="TreeGrafter"/>
</dbReference>
<dbReference type="AlphaFoldDB" id="A0AAI9SV64"/>
<name>A0AAI9SV64_9ASCO</name>
<dbReference type="CDD" id="cd11685">
    <property type="entry name" value="UEV_TSG101-like"/>
    <property type="match status" value="1"/>
</dbReference>
<evidence type="ECO:0000259" key="5">
    <source>
        <dbReference type="PROSITE" id="PS51322"/>
    </source>
</evidence>
<dbReference type="EMBL" id="JAHUZD010000123">
    <property type="protein sequence ID" value="KAI3403648.2"/>
    <property type="molecule type" value="Genomic_DNA"/>
</dbReference>
<evidence type="ECO:0000256" key="4">
    <source>
        <dbReference type="SAM" id="MobiDB-lite"/>
    </source>
</evidence>
<feature type="domain" description="UEV" evidence="5">
    <location>
        <begin position="9"/>
        <end position="172"/>
    </location>
</feature>
<dbReference type="SUPFAM" id="SSF54495">
    <property type="entry name" value="UBC-like"/>
    <property type="match status" value="1"/>
</dbReference>
<feature type="coiled-coil region" evidence="3">
    <location>
        <begin position="408"/>
        <end position="466"/>
    </location>
</feature>
<dbReference type="InterPro" id="IPR017916">
    <property type="entry name" value="SB_dom"/>
</dbReference>
<feature type="region of interest" description="Disordered" evidence="4">
    <location>
        <begin position="307"/>
        <end position="330"/>
    </location>
</feature>
<dbReference type="GO" id="GO:0043130">
    <property type="term" value="F:ubiquitin binding"/>
    <property type="evidence" value="ECO:0007669"/>
    <property type="project" value="TreeGrafter"/>
</dbReference>
<accession>A0AAI9SV64</accession>
<comment type="caution">
    <text evidence="6">The sequence shown here is derived from an EMBL/GenBank/DDBJ whole genome shotgun (WGS) entry which is preliminary data.</text>
</comment>
<dbReference type="InterPro" id="IPR052070">
    <property type="entry name" value="ESCRT-I_UEV_domain"/>
</dbReference>